<evidence type="ECO:0000256" key="1">
    <source>
        <dbReference type="SAM" id="MobiDB-lite"/>
    </source>
</evidence>
<feature type="region of interest" description="Disordered" evidence="1">
    <location>
        <begin position="59"/>
        <end position="108"/>
    </location>
</feature>
<accession>A0AAD7RUQ5</accession>
<gene>
    <name evidence="2" type="ORF">AAFF_G00103100</name>
</gene>
<dbReference type="AlphaFoldDB" id="A0AAD7RUQ5"/>
<protein>
    <submittedName>
        <fullName evidence="2">Uncharacterized protein</fullName>
    </submittedName>
</protein>
<evidence type="ECO:0000313" key="2">
    <source>
        <dbReference type="EMBL" id="KAJ8390513.1"/>
    </source>
</evidence>
<comment type="caution">
    <text evidence="2">The sequence shown here is derived from an EMBL/GenBank/DDBJ whole genome shotgun (WGS) entry which is preliminary data.</text>
</comment>
<sequence>MGNVRSLANKMDELTALARSQAEFRECSIMCFTESWLHKDIPDNNVSVDGFQTVRGDRDCIESVNTPTPSDEATPPQWLPDWRRHPSPTHDGLHSCSGEKPAEASPHK</sequence>
<dbReference type="EMBL" id="JAINUG010000168">
    <property type="protein sequence ID" value="KAJ8390513.1"/>
    <property type="molecule type" value="Genomic_DNA"/>
</dbReference>
<dbReference type="Proteomes" id="UP001221898">
    <property type="component" value="Unassembled WGS sequence"/>
</dbReference>
<evidence type="ECO:0000313" key="3">
    <source>
        <dbReference type="Proteomes" id="UP001221898"/>
    </source>
</evidence>
<proteinExistence type="predicted"/>
<name>A0AAD7RUQ5_9TELE</name>
<reference evidence="2" key="1">
    <citation type="journal article" date="2023" name="Science">
        <title>Genome structures resolve the early diversification of teleost fishes.</title>
        <authorList>
            <person name="Parey E."/>
            <person name="Louis A."/>
            <person name="Montfort J."/>
            <person name="Bouchez O."/>
            <person name="Roques C."/>
            <person name="Iampietro C."/>
            <person name="Lluch J."/>
            <person name="Castinel A."/>
            <person name="Donnadieu C."/>
            <person name="Desvignes T."/>
            <person name="Floi Bucao C."/>
            <person name="Jouanno E."/>
            <person name="Wen M."/>
            <person name="Mejri S."/>
            <person name="Dirks R."/>
            <person name="Jansen H."/>
            <person name="Henkel C."/>
            <person name="Chen W.J."/>
            <person name="Zahm M."/>
            <person name="Cabau C."/>
            <person name="Klopp C."/>
            <person name="Thompson A.W."/>
            <person name="Robinson-Rechavi M."/>
            <person name="Braasch I."/>
            <person name="Lecointre G."/>
            <person name="Bobe J."/>
            <person name="Postlethwait J.H."/>
            <person name="Berthelot C."/>
            <person name="Roest Crollius H."/>
            <person name="Guiguen Y."/>
        </authorList>
    </citation>
    <scope>NUCLEOTIDE SEQUENCE</scope>
    <source>
        <strain evidence="2">NC1722</strain>
    </source>
</reference>
<organism evidence="2 3">
    <name type="scientific">Aldrovandia affinis</name>
    <dbReference type="NCBI Taxonomy" id="143900"/>
    <lineage>
        <taxon>Eukaryota</taxon>
        <taxon>Metazoa</taxon>
        <taxon>Chordata</taxon>
        <taxon>Craniata</taxon>
        <taxon>Vertebrata</taxon>
        <taxon>Euteleostomi</taxon>
        <taxon>Actinopterygii</taxon>
        <taxon>Neopterygii</taxon>
        <taxon>Teleostei</taxon>
        <taxon>Notacanthiformes</taxon>
        <taxon>Halosauridae</taxon>
        <taxon>Aldrovandia</taxon>
    </lineage>
</organism>
<keyword evidence="3" id="KW-1185">Reference proteome</keyword>